<name>A0A1R4AAS4_BABMR</name>
<feature type="compositionally biased region" description="Acidic residues" evidence="2">
    <location>
        <begin position="1133"/>
        <end position="1145"/>
    </location>
</feature>
<dbReference type="VEuPathDB" id="PiroplasmaDB:BMR1_02g03185"/>
<dbReference type="GO" id="GO:0032259">
    <property type="term" value="P:methylation"/>
    <property type="evidence" value="ECO:0007669"/>
    <property type="project" value="UniProtKB-KW"/>
</dbReference>
<dbReference type="RefSeq" id="XP_021338283.1">
    <property type="nucleotide sequence ID" value="XM_021481666.1"/>
</dbReference>
<accession>A0A1R4AAS4</accession>
<dbReference type="Gene3D" id="1.25.10.10">
    <property type="entry name" value="Leucine-rich Repeat Variant"/>
    <property type="match status" value="1"/>
</dbReference>
<reference evidence="3 4" key="3">
    <citation type="journal article" date="2016" name="Sci. Rep.">
        <title>Genome-wide diversity and gene expression profiling of Babesia microti isolates identify polymorphic genes that mediate host-pathogen interactions.</title>
        <authorList>
            <person name="Silva J.C."/>
            <person name="Cornillot E."/>
            <person name="McCracken C."/>
            <person name="Usmani-Brown S."/>
            <person name="Dwivedi A."/>
            <person name="Ifeonu O.O."/>
            <person name="Crabtree J."/>
            <person name="Gotia H.T."/>
            <person name="Virji A.Z."/>
            <person name="Reynes C."/>
            <person name="Colinge J."/>
            <person name="Kumar V."/>
            <person name="Lawres L."/>
            <person name="Pazzi J.E."/>
            <person name="Pablo J.V."/>
            <person name="Hung C."/>
            <person name="Brancato J."/>
            <person name="Kumari P."/>
            <person name="Orvis J."/>
            <person name="Tretina K."/>
            <person name="Chibucos M."/>
            <person name="Ott S."/>
            <person name="Sadzewicz L."/>
            <person name="Sengamalay N."/>
            <person name="Shetty A.C."/>
            <person name="Su Q."/>
            <person name="Tallon L."/>
            <person name="Fraser C.M."/>
            <person name="Frutos R."/>
            <person name="Molina D.M."/>
            <person name="Krause P.J."/>
            <person name="Ben Mamoun C."/>
        </authorList>
    </citation>
    <scope>NUCLEOTIDE SEQUENCE [LARGE SCALE GENOMIC DNA]</scope>
    <source>
        <strain evidence="3 4">RI</strain>
    </source>
</reference>
<feature type="compositionally biased region" description="Basic and acidic residues" evidence="2">
    <location>
        <begin position="1104"/>
        <end position="1125"/>
    </location>
</feature>
<organism evidence="3 4">
    <name type="scientific">Babesia microti (strain RI)</name>
    <dbReference type="NCBI Taxonomy" id="1133968"/>
    <lineage>
        <taxon>Eukaryota</taxon>
        <taxon>Sar</taxon>
        <taxon>Alveolata</taxon>
        <taxon>Apicomplexa</taxon>
        <taxon>Aconoidasida</taxon>
        <taxon>Piroplasmida</taxon>
        <taxon>Babesiidae</taxon>
        <taxon>Babesia</taxon>
    </lineage>
</organism>
<feature type="compositionally biased region" description="Basic residues" evidence="2">
    <location>
        <begin position="1150"/>
        <end position="1163"/>
    </location>
</feature>
<dbReference type="Proteomes" id="UP000002899">
    <property type="component" value="Chromosome II"/>
</dbReference>
<dbReference type="GeneID" id="24424420"/>
<reference evidence="3 4" key="2">
    <citation type="journal article" date="2013" name="PLoS ONE">
        <title>Whole genome mapping and re-organization of the nuclear and mitochondrial genomes of Babesia microti isolates.</title>
        <authorList>
            <person name="Cornillot E."/>
            <person name="Dassouli A."/>
            <person name="Garg A."/>
            <person name="Pachikara N."/>
            <person name="Randazzo S."/>
            <person name="Depoix D."/>
            <person name="Carcy B."/>
            <person name="Delbecq S."/>
            <person name="Frutos R."/>
            <person name="Silva J.C."/>
            <person name="Sutton R."/>
            <person name="Krause P.J."/>
            <person name="Mamoun C.B."/>
        </authorList>
    </citation>
    <scope>NUCLEOTIDE SEQUENCE [LARGE SCALE GENOMIC DNA]</scope>
    <source>
        <strain evidence="3 4">RI</strain>
    </source>
</reference>
<dbReference type="GO" id="GO:0008168">
    <property type="term" value="F:methyltransferase activity"/>
    <property type="evidence" value="ECO:0007669"/>
    <property type="project" value="UniProtKB-KW"/>
</dbReference>
<dbReference type="InterPro" id="IPR016024">
    <property type="entry name" value="ARM-type_fold"/>
</dbReference>
<feature type="coiled-coil region" evidence="1">
    <location>
        <begin position="552"/>
        <end position="600"/>
    </location>
</feature>
<evidence type="ECO:0000256" key="1">
    <source>
        <dbReference type="SAM" id="Coils"/>
    </source>
</evidence>
<evidence type="ECO:0000256" key="2">
    <source>
        <dbReference type="SAM" id="MobiDB-lite"/>
    </source>
</evidence>
<dbReference type="InterPro" id="IPR011989">
    <property type="entry name" value="ARM-like"/>
</dbReference>
<dbReference type="AlphaFoldDB" id="A0A1R4AAS4"/>
<sequence length="1163" mass="132696">MLLGLVRGDRFIKKTTQESQRKQISTQVLIEGLCRAACRVKFGHLTPEAAKKSLCSHIQGGRVEAVVADSLLKILLFVARDGHSENLVDFAYQVGKISSDNTLFILWEKLLYRTIIKEKKLRIGICSIIISLAHRACMGQLEIPHSLFSKHTILFRGMVLENAPEFRCCALQALENFQDGLLPVFLNCLLDPHHSVRMAAIKYIEIPPPESQECKNVYKQLTHRAADSNHIVRSQVFTKLQSHEETLPIELKVQLLRLGGIDKVASVRNAALKMFKKWIKNDVSQLIDNYLDKLYDLSFMEPILTAYLKTYNIGKLLEHPVTLKPSELFIIRIFLANISASVERNTSGLLQLLGYCRELLNLDKEQASIAENPNLTPDEFQDAIEDDRTGIYCYNQKEHDELAKIYTSNHLKTNALSHLFIIMHYFDMIEIRHAEIVIDTCSMALQSAPHYSSVESCIPYAVSTDNEIRPADWLKHDFIYPCVSLVQRAVERICKSDKILNPFTEFTKRVLLIISDIKDPFGGGGVDGDKFNVDDMSTEDLTKQSDKLAVKIKNKSEQLIELKSTKVSAKDQEEALKNEIDQASKTIQNMSQQLSQLRIELKNRWHRVARVIDAFLMLSKSNSKIDPSLCNFPAELLLPALEFFATRAPEWNEYDFSDQLCEIIISKCLGNWCLLCGTKDESLRQIKAFTAALDGSLKALWECIVSLSKLHSSMGLNMFQQNKSGYGGINYNGMWVDLNYTFSHYELEDKLAKMDRSSVENYETEAKKLDVQTLRCELYLSTLGDLISTNPYIYQTYETQHVLINYLWPIISGKYQTSKSIQSMAIKAACKIILTCLTQRLDDDTNPPYDDDLLDTIANNIRCLLELAFLLPPSANHIVCNFKIIKTHSVSSISSLDKQHIIKLVSMFVLASSRHKKILHKVIEQILTRTIHGVLMRKIPTKGVTKLIAFLTQTCFFKSDPEMVAETFPNYMKWLLLVLIDKAPLLQADRASFTKFVAEALDAYLNIKIGDHLAWQLGMDKDEKGTKEHLYNFIVLIEFITSDSRVRPFEPILKQLKEIMADKGVKFDDDKTNKEVFNRLVQSYDKNLRGGKGSRDLEISLVTKESDVEPREGERKSSRIKEPKARKAANAYDSEDEDEYDSDYDEGPRRSRNIKTQVKKRKK</sequence>
<keyword evidence="4" id="KW-1185">Reference proteome</keyword>
<dbReference type="OrthoDB" id="27187at2759"/>
<evidence type="ECO:0000313" key="4">
    <source>
        <dbReference type="Proteomes" id="UP000002899"/>
    </source>
</evidence>
<keyword evidence="1" id="KW-0175">Coiled coil</keyword>
<protein>
    <submittedName>
        <fullName evidence="3">Aminomethyltransferase</fullName>
    </submittedName>
</protein>
<reference evidence="3 4" key="1">
    <citation type="journal article" date="2012" name="Nucleic Acids Res.">
        <title>Sequencing of the smallest Apicomplexan genome from the human pathogen Babesia microti.</title>
        <authorList>
            <person name="Cornillot E."/>
            <person name="Hadj-Kaddour K."/>
            <person name="Dassouli A."/>
            <person name="Noel B."/>
            <person name="Ranwez V."/>
            <person name="Vacherie B."/>
            <person name="Augagneur Y."/>
            <person name="Bres V."/>
            <person name="Duclos A."/>
            <person name="Randazzo S."/>
            <person name="Carcy B."/>
            <person name="Debierre-Grockiego F."/>
            <person name="Delbecq S."/>
            <person name="Moubri-Menage K."/>
            <person name="Shams-Eldin H."/>
            <person name="Usmani-Brown S."/>
            <person name="Bringaud F."/>
            <person name="Wincker P."/>
            <person name="Vivares C.P."/>
            <person name="Schwarz R.T."/>
            <person name="Schetters T.P."/>
            <person name="Krause P.J."/>
            <person name="Gorenflot A."/>
            <person name="Berry V."/>
            <person name="Barbe V."/>
            <person name="Ben Mamoun C."/>
        </authorList>
    </citation>
    <scope>NUCLEOTIDE SEQUENCE [LARGE SCALE GENOMIC DNA]</scope>
    <source>
        <strain evidence="3 4">RI</strain>
    </source>
</reference>
<evidence type="ECO:0000313" key="3">
    <source>
        <dbReference type="EMBL" id="SJK86087.1"/>
    </source>
</evidence>
<gene>
    <name evidence="3" type="ORF">BMR1_02g03185</name>
</gene>
<feature type="region of interest" description="Disordered" evidence="2">
    <location>
        <begin position="1104"/>
        <end position="1163"/>
    </location>
</feature>
<dbReference type="SUPFAM" id="SSF48371">
    <property type="entry name" value="ARM repeat"/>
    <property type="match status" value="1"/>
</dbReference>
<dbReference type="EMBL" id="FO082872">
    <property type="protein sequence ID" value="SJK86087.1"/>
    <property type="molecule type" value="Genomic_DNA"/>
</dbReference>
<proteinExistence type="predicted"/>
<dbReference type="KEGG" id="bmic:BMR1_02g03185"/>